<dbReference type="EMBL" id="LR792632">
    <property type="protein sequence ID" value="CAB3289887.1"/>
    <property type="molecule type" value="Genomic_DNA"/>
</dbReference>
<dbReference type="Pfam" id="PF09890">
    <property type="entry name" value="DUF2117"/>
    <property type="match status" value="1"/>
</dbReference>
<dbReference type="KEGG" id="mesg:MLAUSG7_1472"/>
<protein>
    <recommendedName>
        <fullName evidence="3">DUF2117 domain-containing protein</fullName>
    </recommendedName>
</protein>
<evidence type="ECO:0008006" key="3">
    <source>
        <dbReference type="Google" id="ProtNLM"/>
    </source>
</evidence>
<reference evidence="1 2" key="1">
    <citation type="submission" date="2020-04" db="EMBL/GenBank/DDBJ databases">
        <authorList>
            <consortium name="Genoscope - CEA"/>
            <person name="William W."/>
        </authorList>
    </citation>
    <scope>NUCLEOTIDE SEQUENCE [LARGE SCALE GENOMIC DNA]</scope>
    <source>
        <strain evidence="1 2">SG7</strain>
    </source>
</reference>
<name>A0A8D6PWJ8_9EURY</name>
<keyword evidence="2" id="KW-1185">Reference proteome</keyword>
<sequence length="370" mass="41267">MKIGVVVHGPEIVDSGYALKIINLLKKFGEVKAKLGGTMGRVAVIDNELEDIIDISEKLMPSQSLKKLSDSDILILMNYGKSKITGHTFGKIVVERANIDKPIIQIERPGEKDGTIIIWNDNGSKIVKDIANYLSKELNLRIERCISNGLEIWENEKRVYRKVHGVDVGESILVNGVVIGKANSNEVILVSENGKIVDIIGGELKKEGINKLKNIDLKKAVIKTGILRRHPTKPKIVNKDINEGYVIFVNHSGEDVLEMIKDKDVICAITIGDDTTTVCGDILSRFGIKILGITDGDRDEILKNPTILNGSVIFLIKNMRDDDAGRILKDNIDLNKKYSYGEILNTVESIFKNNNVKYEKYCHLKLFNFS</sequence>
<dbReference type="PIRSF" id="PIRSF006598">
    <property type="entry name" value="UCP006598"/>
    <property type="match status" value="1"/>
</dbReference>
<gene>
    <name evidence="1" type="ORF">MLAUSG7_1472</name>
</gene>
<dbReference type="RefSeq" id="WP_214399794.1">
    <property type="nucleotide sequence ID" value="NZ_LR792632.1"/>
</dbReference>
<dbReference type="AlphaFoldDB" id="A0A8D6PWJ8"/>
<organism evidence="1 2">
    <name type="scientific">Methanocaldococcus lauensis</name>
    <dbReference type="NCBI Taxonomy" id="2546128"/>
    <lineage>
        <taxon>Archaea</taxon>
        <taxon>Methanobacteriati</taxon>
        <taxon>Methanobacteriota</taxon>
        <taxon>Methanomada group</taxon>
        <taxon>Methanococci</taxon>
        <taxon>Methanococcales</taxon>
        <taxon>Methanocaldococcaceae</taxon>
        <taxon>Methanocaldococcus</taxon>
    </lineage>
</organism>
<evidence type="ECO:0000313" key="2">
    <source>
        <dbReference type="Proteomes" id="UP000679213"/>
    </source>
</evidence>
<dbReference type="InterPro" id="IPR012032">
    <property type="entry name" value="UCP006598"/>
</dbReference>
<dbReference type="Proteomes" id="UP000679213">
    <property type="component" value="Chromosome I"/>
</dbReference>
<evidence type="ECO:0000313" key="1">
    <source>
        <dbReference type="EMBL" id="CAB3289887.1"/>
    </source>
</evidence>
<accession>A0A8D6PWJ8</accession>
<proteinExistence type="predicted"/>
<dbReference type="GeneID" id="65884255"/>